<dbReference type="InterPro" id="IPR012338">
    <property type="entry name" value="Beta-lactam/transpept-like"/>
</dbReference>
<evidence type="ECO:0000259" key="21">
    <source>
        <dbReference type="Pfam" id="PF00912"/>
    </source>
</evidence>
<feature type="domain" description="Penicillin-binding protein transpeptidase" evidence="20">
    <location>
        <begin position="417"/>
        <end position="646"/>
    </location>
</feature>
<keyword evidence="5" id="KW-1003">Cell membrane</keyword>
<keyword evidence="13 19" id="KW-0472">Membrane</keyword>
<dbReference type="Pfam" id="PF00912">
    <property type="entry name" value="Transgly"/>
    <property type="match status" value="1"/>
</dbReference>
<evidence type="ECO:0000256" key="2">
    <source>
        <dbReference type="ARBA" id="ARBA00004752"/>
    </source>
</evidence>
<evidence type="ECO:0000313" key="23">
    <source>
        <dbReference type="Proteomes" id="UP001267426"/>
    </source>
</evidence>
<keyword evidence="10" id="KW-0378">Hydrolase</keyword>
<keyword evidence="14" id="KW-0511">Multifunctional enzyme</keyword>
<feature type="transmembrane region" description="Helical" evidence="19">
    <location>
        <begin position="42"/>
        <end position="69"/>
    </location>
</feature>
<dbReference type="PANTHER" id="PTHR32282:SF11">
    <property type="entry name" value="PENICILLIN-BINDING PROTEIN 1B"/>
    <property type="match status" value="1"/>
</dbReference>
<evidence type="ECO:0000256" key="12">
    <source>
        <dbReference type="ARBA" id="ARBA00022984"/>
    </source>
</evidence>
<keyword evidence="8" id="KW-0328">Glycosyltransferase</keyword>
<evidence type="ECO:0000256" key="9">
    <source>
        <dbReference type="ARBA" id="ARBA00022679"/>
    </source>
</evidence>
<gene>
    <name evidence="22" type="ORF">RM540_05985</name>
</gene>
<dbReference type="PANTHER" id="PTHR32282">
    <property type="entry name" value="BINDING PROTEIN TRANSPEPTIDASE, PUTATIVE-RELATED"/>
    <property type="match status" value="1"/>
</dbReference>
<keyword evidence="15" id="KW-0961">Cell wall biogenesis/degradation</keyword>
<keyword evidence="19" id="KW-1133">Transmembrane helix</keyword>
<dbReference type="RefSeq" id="WP_311662638.1">
    <property type="nucleotide sequence ID" value="NZ_JAVRHT010000010.1"/>
</dbReference>
<comment type="similarity">
    <text evidence="3">In the C-terminal section; belongs to the transpeptidase family.</text>
</comment>
<keyword evidence="11" id="KW-0133">Cell shape</keyword>
<name>A0ABU3BPV4_9BACT</name>
<evidence type="ECO:0000313" key="22">
    <source>
        <dbReference type="EMBL" id="MDT0631295.1"/>
    </source>
</evidence>
<evidence type="ECO:0000256" key="5">
    <source>
        <dbReference type="ARBA" id="ARBA00022475"/>
    </source>
</evidence>
<keyword evidence="6" id="KW-0121">Carboxypeptidase</keyword>
<dbReference type="EMBL" id="JAVRHT010000010">
    <property type="protein sequence ID" value="MDT0631295.1"/>
    <property type="molecule type" value="Genomic_DNA"/>
</dbReference>
<evidence type="ECO:0000256" key="3">
    <source>
        <dbReference type="ARBA" id="ARBA00007090"/>
    </source>
</evidence>
<keyword evidence="19" id="KW-0812">Transmembrane</keyword>
<feature type="region of interest" description="Disordered" evidence="18">
    <location>
        <begin position="710"/>
        <end position="854"/>
    </location>
</feature>
<evidence type="ECO:0000256" key="10">
    <source>
        <dbReference type="ARBA" id="ARBA00022801"/>
    </source>
</evidence>
<comment type="catalytic activity">
    <reaction evidence="17">
        <text>[GlcNAc-(1-&gt;4)-Mur2Ac(oyl-L-Ala-gamma-D-Glu-L-Lys-D-Ala-D-Ala)](n)-di-trans,octa-cis-undecaprenyl diphosphate + beta-D-GlcNAc-(1-&gt;4)-Mur2Ac(oyl-L-Ala-gamma-D-Glu-L-Lys-D-Ala-D-Ala)-di-trans,octa-cis-undecaprenyl diphosphate = [GlcNAc-(1-&gt;4)-Mur2Ac(oyl-L-Ala-gamma-D-Glu-L-Lys-D-Ala-D-Ala)](n+1)-di-trans,octa-cis-undecaprenyl diphosphate + di-trans,octa-cis-undecaprenyl diphosphate + H(+)</text>
        <dbReference type="Rhea" id="RHEA:23708"/>
        <dbReference type="Rhea" id="RHEA-COMP:9602"/>
        <dbReference type="Rhea" id="RHEA-COMP:9603"/>
        <dbReference type="ChEBI" id="CHEBI:15378"/>
        <dbReference type="ChEBI" id="CHEBI:58405"/>
        <dbReference type="ChEBI" id="CHEBI:60033"/>
        <dbReference type="ChEBI" id="CHEBI:78435"/>
        <dbReference type="EC" id="2.4.99.28"/>
    </reaction>
</comment>
<dbReference type="InterPro" id="IPR036950">
    <property type="entry name" value="PBP_transglycosylase"/>
</dbReference>
<accession>A0ABU3BPV4</accession>
<evidence type="ECO:0000256" key="6">
    <source>
        <dbReference type="ARBA" id="ARBA00022645"/>
    </source>
</evidence>
<evidence type="ECO:0000256" key="7">
    <source>
        <dbReference type="ARBA" id="ARBA00022670"/>
    </source>
</evidence>
<feature type="compositionally biased region" description="Low complexity" evidence="18">
    <location>
        <begin position="797"/>
        <end position="817"/>
    </location>
</feature>
<dbReference type="InterPro" id="IPR023346">
    <property type="entry name" value="Lysozyme-like_dom_sf"/>
</dbReference>
<dbReference type="Gene3D" id="1.10.3810.10">
    <property type="entry name" value="Biosynthetic peptidoglycan transglycosylase-like"/>
    <property type="match status" value="1"/>
</dbReference>
<comment type="caution">
    <text evidence="22">The sequence shown here is derived from an EMBL/GenBank/DDBJ whole genome shotgun (WGS) entry which is preliminary data.</text>
</comment>
<comment type="catalytic activity">
    <reaction evidence="16">
        <text>Preferential cleavage: (Ac)2-L-Lys-D-Ala-|-D-Ala. Also transpeptidation of peptidyl-alanyl moieties that are N-acyl substituents of D-alanine.</text>
        <dbReference type="EC" id="3.4.16.4"/>
    </reaction>
</comment>
<evidence type="ECO:0000256" key="1">
    <source>
        <dbReference type="ARBA" id="ARBA00004236"/>
    </source>
</evidence>
<keyword evidence="9" id="KW-0808">Transferase</keyword>
<evidence type="ECO:0000256" key="16">
    <source>
        <dbReference type="ARBA" id="ARBA00034000"/>
    </source>
</evidence>
<dbReference type="Gene3D" id="3.40.710.10">
    <property type="entry name" value="DD-peptidase/beta-lactamase superfamily"/>
    <property type="match status" value="1"/>
</dbReference>
<proteinExistence type="inferred from homology"/>
<evidence type="ECO:0000256" key="13">
    <source>
        <dbReference type="ARBA" id="ARBA00023136"/>
    </source>
</evidence>
<comment type="pathway">
    <text evidence="2">Cell wall biogenesis; peptidoglycan biosynthesis.</text>
</comment>
<dbReference type="InterPro" id="IPR050396">
    <property type="entry name" value="Glycosyltr_51/Transpeptidase"/>
</dbReference>
<evidence type="ECO:0000256" key="15">
    <source>
        <dbReference type="ARBA" id="ARBA00023316"/>
    </source>
</evidence>
<evidence type="ECO:0000256" key="18">
    <source>
        <dbReference type="SAM" id="MobiDB-lite"/>
    </source>
</evidence>
<keyword evidence="12" id="KW-0573">Peptidoglycan synthesis</keyword>
<evidence type="ECO:0000256" key="11">
    <source>
        <dbReference type="ARBA" id="ARBA00022960"/>
    </source>
</evidence>
<evidence type="ECO:0000256" key="19">
    <source>
        <dbReference type="SAM" id="Phobius"/>
    </source>
</evidence>
<feature type="domain" description="Glycosyl transferase family 51" evidence="21">
    <location>
        <begin position="97"/>
        <end position="272"/>
    </location>
</feature>
<dbReference type="SUPFAM" id="SSF56601">
    <property type="entry name" value="beta-lactamase/transpeptidase-like"/>
    <property type="match status" value="1"/>
</dbReference>
<organism evidence="22 23">
    <name type="scientific">Rubrivirga litoralis</name>
    <dbReference type="NCBI Taxonomy" id="3075598"/>
    <lineage>
        <taxon>Bacteria</taxon>
        <taxon>Pseudomonadati</taxon>
        <taxon>Rhodothermota</taxon>
        <taxon>Rhodothermia</taxon>
        <taxon>Rhodothermales</taxon>
        <taxon>Rubricoccaceae</taxon>
        <taxon>Rubrivirga</taxon>
    </lineage>
</organism>
<dbReference type="Pfam" id="PF00905">
    <property type="entry name" value="Transpeptidase"/>
    <property type="match status" value="1"/>
</dbReference>
<sequence>MSSRRSIGRPAKRWAPARRSWNPLVRWAQAVRDPEAGWGRRLMAAVGGAVGFALALALVGALAFAGYAWRLAESTPDAYALARATRSQPTVVLDVRGKRLTQFEPDFREWVPLDSIPLHLVDALLATEDRRFYAHGGVDVRRTAAAVWNTARGRREGGSTVTQQLARNLFPEEIGSEGTVRRKTMEMLAARAIERDHTKREILEAYLNTVPFLYNATGVELAARTYFGAHAPDLTVPQAATLVAMLKGPDAYNPVRRPEAAKKRRDLVLRLMADTGALSRADAARYQAAPLGVELAPQPSTYSAAPHFTAAVRAALDAWAVPRGYDVDRDGLVVWTTLDLGLQREAEAAVAERAQRLQRTADAQWRRGPPRRALDAALRRTDAYARLRDGGASEADALADRALVDSVGGAVRRVEAALVALVPETGAVRAYVGSRDFAVDEYDHAGVARRQPGSTFKAFVFASALQRGYAPDDEIEGGAATVELDDGTEWTPTGGVSAGTLEDALAYSKNAATARLTQEVGPHRVALVAQQMGVESPLDVVPSIGLGTSPVTLLEMVSAYGTAANEGLRRAPLLITRVETASGQVLDTFGGTGAQVLTRRDARNLVQMLRAAVDRGTGRDLRRLGATGDLAGKTGTTQRYADGWFIALRPGLAVGAWVGFNDPRVTFRSKATGEGSKTALPVVAGFLSRVQDRLPPATLPAPPETFDFAFGADSLTTGDPWGGGSWEDDPWGDGAYGAGWDVDRPLRGDSLDIERPEQDRPALGSGRPARDAGWSGAADRGRIGPPDPRGQPPPRLRGPGAPRAPEAPREPAGAAPPRTAPPREPAPVTNPNNRGGRTAEEMIRDARDGGADDG</sequence>
<keyword evidence="7" id="KW-0645">Protease</keyword>
<dbReference type="InterPro" id="IPR001264">
    <property type="entry name" value="Glyco_trans_51"/>
</dbReference>
<keyword evidence="23" id="KW-1185">Reference proteome</keyword>
<feature type="compositionally biased region" description="Basic and acidic residues" evidence="18">
    <location>
        <begin position="837"/>
        <end position="854"/>
    </location>
</feature>
<evidence type="ECO:0000256" key="17">
    <source>
        <dbReference type="ARBA" id="ARBA00049902"/>
    </source>
</evidence>
<comment type="subcellular location">
    <subcellularLocation>
        <location evidence="1">Cell membrane</location>
    </subcellularLocation>
</comment>
<evidence type="ECO:0000256" key="4">
    <source>
        <dbReference type="ARBA" id="ARBA00007739"/>
    </source>
</evidence>
<feature type="compositionally biased region" description="Basic and acidic residues" evidence="18">
    <location>
        <begin position="741"/>
        <end position="760"/>
    </location>
</feature>
<evidence type="ECO:0000256" key="8">
    <source>
        <dbReference type="ARBA" id="ARBA00022676"/>
    </source>
</evidence>
<evidence type="ECO:0000256" key="14">
    <source>
        <dbReference type="ARBA" id="ARBA00023268"/>
    </source>
</evidence>
<evidence type="ECO:0000259" key="20">
    <source>
        <dbReference type="Pfam" id="PF00905"/>
    </source>
</evidence>
<dbReference type="SUPFAM" id="SSF53955">
    <property type="entry name" value="Lysozyme-like"/>
    <property type="match status" value="1"/>
</dbReference>
<protein>
    <submittedName>
        <fullName evidence="22">Transglycosylase domain-containing protein</fullName>
    </submittedName>
</protein>
<reference evidence="22 23" key="1">
    <citation type="submission" date="2023-09" db="EMBL/GenBank/DDBJ databases">
        <authorList>
            <person name="Rey-Velasco X."/>
        </authorList>
    </citation>
    <scope>NUCLEOTIDE SEQUENCE [LARGE SCALE GENOMIC DNA]</scope>
    <source>
        <strain evidence="22 23">F394</strain>
    </source>
</reference>
<dbReference type="InterPro" id="IPR001460">
    <property type="entry name" value="PCN-bd_Tpept"/>
</dbReference>
<dbReference type="Proteomes" id="UP001267426">
    <property type="component" value="Unassembled WGS sequence"/>
</dbReference>
<comment type="similarity">
    <text evidence="4">In the N-terminal section; belongs to the glycosyltransferase 51 family.</text>
</comment>
<feature type="compositionally biased region" description="Pro residues" evidence="18">
    <location>
        <begin position="785"/>
        <end position="796"/>
    </location>
</feature>